<proteinExistence type="predicted"/>
<evidence type="ECO:0000259" key="2">
    <source>
        <dbReference type="Pfam" id="PF02668"/>
    </source>
</evidence>
<dbReference type="EMBL" id="JAECZB010000041">
    <property type="protein sequence ID" value="MBH8553705.1"/>
    <property type="molecule type" value="Genomic_DNA"/>
</dbReference>
<accession>A0A8J7HJR4</accession>
<dbReference type="Proteomes" id="UP000599391">
    <property type="component" value="Unassembled WGS sequence"/>
</dbReference>
<dbReference type="GO" id="GO:0051213">
    <property type="term" value="F:dioxygenase activity"/>
    <property type="evidence" value="ECO:0007669"/>
    <property type="project" value="UniProtKB-KW"/>
</dbReference>
<dbReference type="RefSeq" id="WP_214439979.1">
    <property type="nucleotide sequence ID" value="NZ_JAECZB010000041.1"/>
</dbReference>
<sequence>MNICTQPISEGLGKQIINDDSVRIEYIFSAVTSSRCGNHQVFINSILPTMQLNPEVLRFEDDSEIPADVMKELNEIAERLTTEMAWQKGDILMIDNTKIMHGRRNFTDEKRNIYIRLCSPAFSCLKM</sequence>
<reference evidence="3 4" key="1">
    <citation type="journal article" date="2021" name="Int. J. Syst. Evol. Microbiol.">
        <title>Amazonocrinis nigriterrae gen. nov., sp. nov., Atlanticothrix silvestris gen. nov., sp. nov. and Dendronalium phyllosphericum gen. nov., sp. nov., nostocacean cyanobacteria from Brazilian environments.</title>
        <authorList>
            <person name="Alvarenga D.O."/>
            <person name="Andreote A.P.D."/>
            <person name="Branco L.H.Z."/>
            <person name="Delbaje E."/>
            <person name="Cruz R.B."/>
            <person name="Varani A.M."/>
            <person name="Fiore M.F."/>
        </authorList>
    </citation>
    <scope>NUCLEOTIDE SEQUENCE [LARGE SCALE GENOMIC DNA]</scope>
    <source>
        <strain evidence="3 4">CENA357</strain>
    </source>
</reference>
<dbReference type="SUPFAM" id="SSF51197">
    <property type="entry name" value="Clavaminate synthase-like"/>
    <property type="match status" value="1"/>
</dbReference>
<dbReference type="Gene3D" id="3.60.130.10">
    <property type="entry name" value="Clavaminate synthase-like"/>
    <property type="match status" value="1"/>
</dbReference>
<dbReference type="InterPro" id="IPR003819">
    <property type="entry name" value="TauD/TfdA-like"/>
</dbReference>
<evidence type="ECO:0000313" key="3">
    <source>
        <dbReference type="EMBL" id="MBH8553705.1"/>
    </source>
</evidence>
<dbReference type="InterPro" id="IPR042098">
    <property type="entry name" value="TauD-like_sf"/>
</dbReference>
<evidence type="ECO:0000313" key="4">
    <source>
        <dbReference type="Proteomes" id="UP000599391"/>
    </source>
</evidence>
<protein>
    <submittedName>
        <fullName evidence="3">TauD/TfdA family dioxygenase</fullName>
    </submittedName>
</protein>
<comment type="caution">
    <text evidence="3">The sequence shown here is derived from an EMBL/GenBank/DDBJ whole genome shotgun (WGS) entry which is preliminary data.</text>
</comment>
<keyword evidence="3" id="KW-0223">Dioxygenase</keyword>
<dbReference type="Pfam" id="PF02668">
    <property type="entry name" value="TauD"/>
    <property type="match status" value="1"/>
</dbReference>
<name>A0A8J7HJR4_9CYAN</name>
<dbReference type="AlphaFoldDB" id="A0A8J7HJR4"/>
<keyword evidence="4" id="KW-1185">Reference proteome</keyword>
<gene>
    <name evidence="3" type="ORF">I8751_15265</name>
</gene>
<evidence type="ECO:0000256" key="1">
    <source>
        <dbReference type="ARBA" id="ARBA00023002"/>
    </source>
</evidence>
<keyword evidence="1" id="KW-0560">Oxidoreductase</keyword>
<feature type="domain" description="TauD/TfdA-like" evidence="2">
    <location>
        <begin position="44"/>
        <end position="113"/>
    </location>
</feature>
<organism evidence="3 4">
    <name type="scientific">Atlanticothrix silvestris CENA357</name>
    <dbReference type="NCBI Taxonomy" id="1725252"/>
    <lineage>
        <taxon>Bacteria</taxon>
        <taxon>Bacillati</taxon>
        <taxon>Cyanobacteriota</taxon>
        <taxon>Cyanophyceae</taxon>
        <taxon>Nostocales</taxon>
        <taxon>Nodulariaceae</taxon>
        <taxon>Atlanticothrix</taxon>
        <taxon>Atlanticothrix silvestris</taxon>
    </lineage>
</organism>